<dbReference type="Pfam" id="PF01551">
    <property type="entry name" value="Peptidase_M23"/>
    <property type="match status" value="1"/>
</dbReference>
<dbReference type="EMBL" id="JABSNO010000009">
    <property type="protein sequence ID" value="NRS92473.1"/>
    <property type="molecule type" value="Genomic_DNA"/>
</dbReference>
<dbReference type="AlphaFoldDB" id="A0A8J8G6N3"/>
<dbReference type="InterPro" id="IPR016047">
    <property type="entry name" value="M23ase_b-sheet_dom"/>
</dbReference>
<dbReference type="Proteomes" id="UP000610746">
    <property type="component" value="Unassembled WGS sequence"/>
</dbReference>
<keyword evidence="3" id="KW-1185">Reference proteome</keyword>
<dbReference type="InterPro" id="IPR050570">
    <property type="entry name" value="Cell_wall_metabolism_enzyme"/>
</dbReference>
<accession>A0A8J8G6N3</accession>
<dbReference type="SUPFAM" id="SSF51261">
    <property type="entry name" value="Duplicated hybrid motif"/>
    <property type="match status" value="1"/>
</dbReference>
<comment type="caution">
    <text evidence="2">The sequence shown here is derived from an EMBL/GenBank/DDBJ whole genome shotgun (WGS) entry which is preliminary data.</text>
</comment>
<dbReference type="Gene3D" id="2.70.70.10">
    <property type="entry name" value="Glucose Permease (Domain IIA)"/>
    <property type="match status" value="1"/>
</dbReference>
<dbReference type="PANTHER" id="PTHR21666:SF270">
    <property type="entry name" value="MUREIN HYDROLASE ACTIVATOR ENVC"/>
    <property type="match status" value="1"/>
</dbReference>
<protein>
    <submittedName>
        <fullName evidence="2">Murein DD-endopeptidase MepM/ murein hydrolase activator NlpD</fullName>
    </submittedName>
</protein>
<feature type="domain" description="M23ase beta-sheet core" evidence="1">
    <location>
        <begin position="229"/>
        <end position="319"/>
    </location>
</feature>
<evidence type="ECO:0000313" key="3">
    <source>
        <dbReference type="Proteomes" id="UP000610746"/>
    </source>
</evidence>
<evidence type="ECO:0000313" key="2">
    <source>
        <dbReference type="EMBL" id="NRS92473.1"/>
    </source>
</evidence>
<evidence type="ECO:0000259" key="1">
    <source>
        <dbReference type="Pfam" id="PF01551"/>
    </source>
</evidence>
<keyword evidence="2" id="KW-0378">Hydrolase</keyword>
<sequence>MKRLKKLKNKKRNSFIILIVLSSIIFAQALIIAKFYKEKQDKKYVVNLVAINKEKDSIDYPQLKNDLENVDRLVNSLNGYLKSKNIGNENVETLAKDSLNNTIYLAQSSNRYSQYLVDLQNKLMGVPIGIPAKGYISSQFGKRKNPIPSKIIAKKTETVPSPIPSVDNETNINTAPQILKIRDSLGNVIDEITIYPKIKASVANAVKTPPQKPAVREENNAPSEADQIQFHKGLDIAVAYGSPVNAAAAGTVIFSGVKGGYGNCVIISHGNGLATLYGHLSELLVKANDQVFSNQLIAKSGNTGRSTGPHLHYEVHKKQCTRKS</sequence>
<reference evidence="2" key="1">
    <citation type="submission" date="2020-05" db="EMBL/GenBank/DDBJ databases">
        <title>Genomic Encyclopedia of Type Strains, Phase IV (KMG-V): Genome sequencing to study the core and pangenomes of soil and plant-associated prokaryotes.</title>
        <authorList>
            <person name="Whitman W."/>
        </authorList>
    </citation>
    <scope>NUCLEOTIDE SEQUENCE</scope>
    <source>
        <strain evidence="2">16F</strain>
    </source>
</reference>
<name>A0A8J8G6N3_9FLAO</name>
<dbReference type="CDD" id="cd12797">
    <property type="entry name" value="M23_peptidase"/>
    <property type="match status" value="1"/>
</dbReference>
<dbReference type="GO" id="GO:0004222">
    <property type="term" value="F:metalloendopeptidase activity"/>
    <property type="evidence" value="ECO:0007669"/>
    <property type="project" value="TreeGrafter"/>
</dbReference>
<gene>
    <name evidence="2" type="ORF">HNQ03_001548</name>
</gene>
<proteinExistence type="predicted"/>
<dbReference type="InterPro" id="IPR011055">
    <property type="entry name" value="Dup_hybrid_motif"/>
</dbReference>
<dbReference type="PANTHER" id="PTHR21666">
    <property type="entry name" value="PEPTIDASE-RELATED"/>
    <property type="match status" value="1"/>
</dbReference>
<organism evidence="2 3">
    <name type="scientific">Frigoriflavimonas asaccharolytica</name>
    <dbReference type="NCBI Taxonomy" id="2735899"/>
    <lineage>
        <taxon>Bacteria</taxon>
        <taxon>Pseudomonadati</taxon>
        <taxon>Bacteroidota</taxon>
        <taxon>Flavobacteriia</taxon>
        <taxon>Flavobacteriales</taxon>
        <taxon>Weeksellaceae</taxon>
        <taxon>Frigoriflavimonas</taxon>
    </lineage>
</organism>